<dbReference type="PROSITE" id="PS00012">
    <property type="entry name" value="PHOSPHOPANTETHEINE"/>
    <property type="match status" value="1"/>
</dbReference>
<dbReference type="InterPro" id="IPR011032">
    <property type="entry name" value="GroES-like_sf"/>
</dbReference>
<name>A0A3S1AWQ2_9BACT</name>
<dbReference type="EMBL" id="RIAR02000001">
    <property type="protein sequence ID" value="NSL85823.1"/>
    <property type="molecule type" value="Genomic_DNA"/>
</dbReference>
<dbReference type="Pfam" id="PF00698">
    <property type="entry name" value="Acyl_transf_1"/>
    <property type="match status" value="1"/>
</dbReference>
<dbReference type="SUPFAM" id="SSF53901">
    <property type="entry name" value="Thiolase-like"/>
    <property type="match status" value="1"/>
</dbReference>
<keyword evidence="5" id="KW-0511">Multifunctional enzyme</keyword>
<gene>
    <name evidence="11" type="ORF">ECE50_003205</name>
</gene>
<feature type="region of interest" description="C-terminal hotdog fold" evidence="7">
    <location>
        <begin position="1044"/>
        <end position="1194"/>
    </location>
</feature>
<evidence type="ECO:0000259" key="10">
    <source>
        <dbReference type="PROSITE" id="PS52019"/>
    </source>
</evidence>
<proteinExistence type="predicted"/>
<dbReference type="InterPro" id="IPR049552">
    <property type="entry name" value="PKS_DH_N"/>
</dbReference>
<dbReference type="InterPro" id="IPR016039">
    <property type="entry name" value="Thiolase-like"/>
</dbReference>
<dbReference type="InterPro" id="IPR042104">
    <property type="entry name" value="PKS_dehydratase_sf"/>
</dbReference>
<sequence length="2114" mass="232050">MLYNSAHEDNLKNAVAVIGMSCRFPGGATSPEKYWEVLKNNVDVIHDMPHDRWDFDQYYDETGKIPGKIYTRHGGYLENIDLFDTGFFNITPLEAKGMDPQFRQLLELSYEAFENGNIKINELKDSATGVYTGVLWDEYEDIANCDNSQLLTGNMRSSSCGRISYVYGLHGPSIATDTACSTSLTIISLACNDLLSGTCNLAVAGSVNLILSPGRYISLSELGVLAADGCCRSFDNDAKGFARSEGAGVVVLKRYGDALKDGDKILAVIAGTATNTAGGRSSYVTTDPVTQEKVIREALKKAGVSPDDIDYFEAHGTGTPVGDPIEMSGIASVFRSSTRTKNLLVGSSKTNIGHTESSAGMAGFIKAVLALQHNCIPANLHFKTPSKAIPWENIPVTIPVSNTDWFPGNRIRYACVNAFGLNGTNAHVVLREAPVAGRHTPTEKRHEQSRIVLPVSAANDQALRILAGEYCTLLDQQVFSAYDIAAAAALRRSDLPCRLCVSGKDAATIQQRLREILAESLSSTPVNKWRQRKIAFVFPGQGGQWQGMGKSLLETSPVFRQSMIACDAAISAETGWSVMAEINKTGADNRLGEINILQPVLFAIEISLARLWQSWGISPDVVIGNSMGEIAAACMAGILSLPDAVSVICRRSRLARKLSGQGAMALIESGMEDTMEILRPYEDKVSIAASNGPVSTVISGDPAVVDSILHQLEAKDIFCRRINADIASHSPLVDSLKEELEEQLIGILPCKADIPFYSTVVNSFIHGEACNASYWVNNLRKPVLFSQGIQQLLQQEEYIFIELGPHPTLLPVIQQNMEYLRKTNCTVIGSLKREQPEMEEMLEQLCLLYKAGGKVDWHSVYPLRTAEIAAIPLPRYPWQWERCWVDERKPGAIPYQATDSLHSFGSTRLHLASSDDKKIYWESDLSTSLFPFLNDHAINNVAVFPGTGYLEYVMSAATISYPDRQYVMEKIEYKQTLILDESATRVQLILTSSAEGNIEFSFYSKDKQHNTDWILLATGYLRLTTASFPVTNYPLKDLLQELDSYEHHAREECYAKFEKYGLQYGENFSLLRDFYIKDEQAVGKIEVSRTLIKAGTRHIFHPAILDACLHTGCLLGINEDRTGGSILAAAFHRCTFFDEKTITPALWVKASIIRLSKPIRGEYHVQISVYNDNGDKIATIEDLSFKNMEVMQEKKPADFLYNLKWQPYHLPADADKPAHLPAGRWLVWSKDKDQHPEGLITQLIKTGREATLVNSEADLQDALTHDNGSPVRGIICLNRTPSVPVNNPAEYITADCMPLINLLRTLQQRISGTPLKLVIITTGTQAILQNERIALFHAPLWNLMHTAFHEFLEYDCTRFDLSLQATGIEWESVCRLLESATNDKAFAVRGENIYVSRLTHYSPDEKKHTATDIIQVPVAADCPYRFVTDTPGLLEGITPVVCMRSVPGEGEVEVRIAACGLNFMNVLSALGVYPGGKMSLGIEFAGEVTRVGPGVAGVRPGHRVMGITPAGDALGSFIVTKATFVIVIPDNLDYEDAATIPVAYGTAYRALVTNAGLKKGERVLIHNASGGVGLAAIHVANMIGAEIYATAGTAAKRQLLLDMGIQYVMDSRSTAFVQDTWNYTGNEGVDVILGAVTGELLVKSMTLLRCAGRYCDIGKKDIYGNTSLGMSVFKKGIAYSFLDLHVLYMEQPESIYQLHTEIMKGFLAGHLPPLPKTVFPASAVKDGFSLMAGGQHTGKIVFNMTPSGFSVVPLQFNAHETYIITGGMGGLGITIARWMSQNGAAHIVLTGRNDPGQAAADIIADMRAAGCEVEIIKGDISDFNAVKNMLEEVRRKFPPIKGVFHAALVLDDGTLMTMDESQFNRPLLAKTNGAWLLHQLTQQDELQYFVLFSSAASLLGLSGQGNYVAANAFLDALSKYRQAAGLPVTCINWGAVADVGLAAAKDIRGARLNEEGIGSFTVDSFLEIFSYILKNSLTDVMSIKFNPYKFISCNPSYLRDNLFKELLDEKKVDTGNTPSWKTDFLNYESAAVAEEKMEQLLQGLLGSITRMTPSRIMTDTPFGDMGIDSLMITQLRNKIESSMGLSIPLIVINKNPRIKFLAHYILQESGIISA</sequence>
<dbReference type="InterPro" id="IPR036291">
    <property type="entry name" value="NAD(P)-bd_dom_sf"/>
</dbReference>
<feature type="domain" description="Ketosynthase family 3 (KS3)" evidence="9">
    <location>
        <begin position="12"/>
        <end position="432"/>
    </location>
</feature>
<dbReference type="GO" id="GO:0005737">
    <property type="term" value="C:cytoplasm"/>
    <property type="evidence" value="ECO:0007669"/>
    <property type="project" value="TreeGrafter"/>
</dbReference>
<dbReference type="Pfam" id="PF08240">
    <property type="entry name" value="ADH_N"/>
    <property type="match status" value="1"/>
</dbReference>
<dbReference type="SMART" id="SM00825">
    <property type="entry name" value="PKS_KS"/>
    <property type="match status" value="1"/>
</dbReference>
<dbReference type="Gene3D" id="1.10.1200.10">
    <property type="entry name" value="ACP-like"/>
    <property type="match status" value="1"/>
</dbReference>
<feature type="region of interest" description="N-terminal hotdog fold" evidence="7">
    <location>
        <begin position="902"/>
        <end position="1028"/>
    </location>
</feature>
<dbReference type="CDD" id="cd05195">
    <property type="entry name" value="enoyl_red"/>
    <property type="match status" value="1"/>
</dbReference>
<dbReference type="SMART" id="SM00829">
    <property type="entry name" value="PKS_ER"/>
    <property type="match status" value="1"/>
</dbReference>
<dbReference type="PROSITE" id="PS52004">
    <property type="entry name" value="KS3_2"/>
    <property type="match status" value="1"/>
</dbReference>
<evidence type="ECO:0000313" key="12">
    <source>
        <dbReference type="Proteomes" id="UP000281028"/>
    </source>
</evidence>
<reference evidence="11" key="1">
    <citation type="submission" date="2020-05" db="EMBL/GenBank/DDBJ databases">
        <title>Chitinophaga laudate sp. nov., isolated from a tropical peat swamp.</title>
        <authorList>
            <person name="Goh C.B.S."/>
            <person name="Lee M.S."/>
            <person name="Parimannan S."/>
            <person name="Pasbakhsh P."/>
            <person name="Yule C.M."/>
            <person name="Rajandas H."/>
            <person name="Loke S."/>
            <person name="Croft L."/>
            <person name="Tan J.B.L."/>
        </authorList>
    </citation>
    <scope>NUCLEOTIDE SEQUENCE</scope>
    <source>
        <strain evidence="11">Mgbs1</strain>
    </source>
</reference>
<dbReference type="InterPro" id="IPR014030">
    <property type="entry name" value="Ketoacyl_synth_N"/>
</dbReference>
<dbReference type="Gene3D" id="3.40.366.10">
    <property type="entry name" value="Malonyl-Coenzyme A Acyl Carrier Protein, domain 2"/>
    <property type="match status" value="1"/>
</dbReference>
<keyword evidence="6" id="KW-0012">Acyltransferase</keyword>
<dbReference type="SUPFAM" id="SSF52151">
    <property type="entry name" value="FabD/lysophospholipase-like"/>
    <property type="match status" value="1"/>
</dbReference>
<dbReference type="InterPro" id="IPR020843">
    <property type="entry name" value="ER"/>
</dbReference>
<feature type="domain" description="PKS/mFAS DH" evidence="10">
    <location>
        <begin position="902"/>
        <end position="1194"/>
    </location>
</feature>
<keyword evidence="12" id="KW-1185">Reference proteome</keyword>
<dbReference type="Pfam" id="PF14765">
    <property type="entry name" value="PS-DH"/>
    <property type="match status" value="1"/>
</dbReference>
<dbReference type="GO" id="GO:0006633">
    <property type="term" value="P:fatty acid biosynthetic process"/>
    <property type="evidence" value="ECO:0007669"/>
    <property type="project" value="TreeGrafter"/>
</dbReference>
<dbReference type="InterPro" id="IPR013968">
    <property type="entry name" value="PKS_KR"/>
</dbReference>
<dbReference type="SMART" id="SM00827">
    <property type="entry name" value="PKS_AT"/>
    <property type="match status" value="1"/>
</dbReference>
<dbReference type="InterPro" id="IPR050091">
    <property type="entry name" value="PKS_NRPS_Biosynth_Enz"/>
</dbReference>
<dbReference type="SUPFAM" id="SSF50129">
    <property type="entry name" value="GroES-like"/>
    <property type="match status" value="1"/>
</dbReference>
<dbReference type="InterPro" id="IPR001227">
    <property type="entry name" value="Ac_transferase_dom_sf"/>
</dbReference>
<dbReference type="PROSITE" id="PS52019">
    <property type="entry name" value="PKS_MFAS_DH"/>
    <property type="match status" value="1"/>
</dbReference>
<dbReference type="InterPro" id="IPR016036">
    <property type="entry name" value="Malonyl_transacylase_ACP-bd"/>
</dbReference>
<evidence type="ECO:0000259" key="8">
    <source>
        <dbReference type="PROSITE" id="PS50075"/>
    </source>
</evidence>
<feature type="active site" description="Proton donor; for dehydratase activity" evidence="7">
    <location>
        <position position="1106"/>
    </location>
</feature>
<evidence type="ECO:0000313" key="11">
    <source>
        <dbReference type="EMBL" id="NSL85823.1"/>
    </source>
</evidence>
<evidence type="ECO:0000256" key="7">
    <source>
        <dbReference type="PROSITE-ProRule" id="PRU01363"/>
    </source>
</evidence>
<dbReference type="CDD" id="cd00833">
    <property type="entry name" value="PKS"/>
    <property type="match status" value="1"/>
</dbReference>
<dbReference type="SUPFAM" id="SSF47336">
    <property type="entry name" value="ACP-like"/>
    <property type="match status" value="1"/>
</dbReference>
<dbReference type="FunFam" id="3.40.50.720:FF:000209">
    <property type="entry name" value="Polyketide synthase Pks12"/>
    <property type="match status" value="1"/>
</dbReference>
<dbReference type="GO" id="GO:0005886">
    <property type="term" value="C:plasma membrane"/>
    <property type="evidence" value="ECO:0007669"/>
    <property type="project" value="TreeGrafter"/>
</dbReference>
<dbReference type="InterPro" id="IPR036736">
    <property type="entry name" value="ACP-like_sf"/>
</dbReference>
<dbReference type="InterPro" id="IPR013154">
    <property type="entry name" value="ADH-like_N"/>
</dbReference>
<dbReference type="PANTHER" id="PTHR43775:SF37">
    <property type="entry name" value="SI:DKEY-61P9.11"/>
    <property type="match status" value="1"/>
</dbReference>
<comment type="caution">
    <text evidence="11">The sequence shown here is derived from an EMBL/GenBank/DDBJ whole genome shotgun (WGS) entry which is preliminary data.</text>
</comment>
<dbReference type="InterPro" id="IPR014043">
    <property type="entry name" value="Acyl_transferase_dom"/>
</dbReference>
<keyword evidence="3" id="KW-0808">Transferase</keyword>
<dbReference type="Gene3D" id="3.30.70.3290">
    <property type="match status" value="1"/>
</dbReference>
<feature type="domain" description="Carrier" evidence="8">
    <location>
        <begin position="2035"/>
        <end position="2109"/>
    </location>
</feature>
<dbReference type="FunFam" id="3.40.366.10:FF:000002">
    <property type="entry name" value="Probable polyketide synthase 2"/>
    <property type="match status" value="1"/>
</dbReference>
<dbReference type="Pfam" id="PF16197">
    <property type="entry name" value="KAsynt_C_assoc"/>
    <property type="match status" value="1"/>
</dbReference>
<dbReference type="GO" id="GO:0071770">
    <property type="term" value="P:DIM/DIP cell wall layer assembly"/>
    <property type="evidence" value="ECO:0007669"/>
    <property type="project" value="TreeGrafter"/>
</dbReference>
<dbReference type="InterPro" id="IPR049900">
    <property type="entry name" value="PKS_mFAS_DH"/>
</dbReference>
<dbReference type="Gene3D" id="3.40.50.720">
    <property type="entry name" value="NAD(P)-binding Rossmann-like Domain"/>
    <property type="match status" value="3"/>
</dbReference>
<dbReference type="GO" id="GO:0004312">
    <property type="term" value="F:fatty acid synthase activity"/>
    <property type="evidence" value="ECO:0007669"/>
    <property type="project" value="TreeGrafter"/>
</dbReference>
<dbReference type="InterPro" id="IPR020807">
    <property type="entry name" value="PKS_DH"/>
</dbReference>
<accession>A0A3S1AWQ2</accession>
<evidence type="ECO:0000259" key="9">
    <source>
        <dbReference type="PROSITE" id="PS52004"/>
    </source>
</evidence>
<dbReference type="Pfam" id="PF08659">
    <property type="entry name" value="KR"/>
    <property type="match status" value="1"/>
</dbReference>
<dbReference type="Gene3D" id="3.40.47.10">
    <property type="match status" value="1"/>
</dbReference>
<dbReference type="InterPro" id="IPR014031">
    <property type="entry name" value="Ketoacyl_synth_C"/>
</dbReference>
<dbReference type="PROSITE" id="PS50075">
    <property type="entry name" value="CARRIER"/>
    <property type="match status" value="1"/>
</dbReference>
<dbReference type="GO" id="GO:0016491">
    <property type="term" value="F:oxidoreductase activity"/>
    <property type="evidence" value="ECO:0007669"/>
    <property type="project" value="InterPro"/>
</dbReference>
<dbReference type="SUPFAM" id="SSF55048">
    <property type="entry name" value="Probable ACP-binding domain of malonyl-CoA ACP transacylase"/>
    <property type="match status" value="1"/>
</dbReference>
<evidence type="ECO:0000256" key="5">
    <source>
        <dbReference type="ARBA" id="ARBA00023268"/>
    </source>
</evidence>
<keyword evidence="1" id="KW-0596">Phosphopantetheine</keyword>
<organism evidence="11 12">
    <name type="scientific">Chitinophaga solisilvae</name>
    <dbReference type="NCBI Taxonomy" id="1233460"/>
    <lineage>
        <taxon>Bacteria</taxon>
        <taxon>Pseudomonadati</taxon>
        <taxon>Bacteroidota</taxon>
        <taxon>Chitinophagia</taxon>
        <taxon>Chitinophagales</taxon>
        <taxon>Chitinophagaceae</taxon>
        <taxon>Chitinophaga</taxon>
    </lineage>
</organism>
<dbReference type="PANTHER" id="PTHR43775">
    <property type="entry name" value="FATTY ACID SYNTHASE"/>
    <property type="match status" value="1"/>
</dbReference>
<keyword evidence="2" id="KW-0597">Phosphoprotein</keyword>
<dbReference type="Pfam" id="PF21089">
    <property type="entry name" value="PKS_DH_N"/>
    <property type="match status" value="1"/>
</dbReference>
<dbReference type="Gene3D" id="3.90.180.10">
    <property type="entry name" value="Medium-chain alcohol dehydrogenases, catalytic domain"/>
    <property type="match status" value="1"/>
</dbReference>
<dbReference type="SUPFAM" id="SSF51735">
    <property type="entry name" value="NAD(P)-binding Rossmann-fold domains"/>
    <property type="match status" value="3"/>
</dbReference>
<evidence type="ECO:0000256" key="2">
    <source>
        <dbReference type="ARBA" id="ARBA00022553"/>
    </source>
</evidence>
<dbReference type="InterPro" id="IPR006162">
    <property type="entry name" value="Ppantetheine_attach_site"/>
</dbReference>
<dbReference type="CDD" id="cd08955">
    <property type="entry name" value="KR_2_FAS_SDR_x"/>
    <property type="match status" value="1"/>
</dbReference>
<dbReference type="GO" id="GO:0031177">
    <property type="term" value="F:phosphopantetheine binding"/>
    <property type="evidence" value="ECO:0007669"/>
    <property type="project" value="InterPro"/>
</dbReference>
<feature type="active site" description="Proton acceptor; for dehydratase activity" evidence="7">
    <location>
        <position position="936"/>
    </location>
</feature>
<dbReference type="Pfam" id="PF00550">
    <property type="entry name" value="PP-binding"/>
    <property type="match status" value="1"/>
</dbReference>
<dbReference type="Pfam" id="PF02801">
    <property type="entry name" value="Ketoacyl-synt_C"/>
    <property type="match status" value="1"/>
</dbReference>
<keyword evidence="4" id="KW-0521">NADP</keyword>
<evidence type="ECO:0000256" key="6">
    <source>
        <dbReference type="ARBA" id="ARBA00023315"/>
    </source>
</evidence>
<dbReference type="InterPro" id="IPR020806">
    <property type="entry name" value="PKS_PP-bd"/>
</dbReference>
<dbReference type="Pfam" id="PF00109">
    <property type="entry name" value="ketoacyl-synt"/>
    <property type="match status" value="1"/>
</dbReference>
<dbReference type="InterPro" id="IPR013149">
    <property type="entry name" value="ADH-like_C"/>
</dbReference>
<dbReference type="Pfam" id="PF00107">
    <property type="entry name" value="ADH_zinc_N"/>
    <property type="match status" value="1"/>
</dbReference>
<dbReference type="InterPro" id="IPR016035">
    <property type="entry name" value="Acyl_Trfase/lysoPLipase"/>
</dbReference>
<dbReference type="Gene3D" id="3.10.129.110">
    <property type="entry name" value="Polyketide synthase dehydratase"/>
    <property type="match status" value="1"/>
</dbReference>
<dbReference type="InterPro" id="IPR009081">
    <property type="entry name" value="PP-bd_ACP"/>
</dbReference>
<dbReference type="SMART" id="SM00826">
    <property type="entry name" value="PKS_DH"/>
    <property type="match status" value="1"/>
</dbReference>
<dbReference type="InterPro" id="IPR020841">
    <property type="entry name" value="PKS_Beta-ketoAc_synthase_dom"/>
</dbReference>
<dbReference type="InterPro" id="IPR049551">
    <property type="entry name" value="PKS_DH_C"/>
</dbReference>
<dbReference type="SMART" id="SM00822">
    <property type="entry name" value="PKS_KR"/>
    <property type="match status" value="1"/>
</dbReference>
<dbReference type="InterPro" id="IPR032821">
    <property type="entry name" value="PKS_assoc"/>
</dbReference>
<dbReference type="OrthoDB" id="4317020at2"/>
<evidence type="ECO:0000256" key="4">
    <source>
        <dbReference type="ARBA" id="ARBA00022857"/>
    </source>
</evidence>
<dbReference type="Proteomes" id="UP000281028">
    <property type="component" value="Unassembled WGS sequence"/>
</dbReference>
<evidence type="ECO:0000256" key="1">
    <source>
        <dbReference type="ARBA" id="ARBA00022450"/>
    </source>
</evidence>
<dbReference type="InterPro" id="IPR057326">
    <property type="entry name" value="KR_dom"/>
</dbReference>
<evidence type="ECO:0000256" key="3">
    <source>
        <dbReference type="ARBA" id="ARBA00022679"/>
    </source>
</evidence>
<protein>
    <submittedName>
        <fullName evidence="11">SDR family NAD(P)-dependent oxidoreductase</fullName>
    </submittedName>
</protein>
<dbReference type="SMART" id="SM00823">
    <property type="entry name" value="PKS_PP"/>
    <property type="match status" value="1"/>
</dbReference>